<dbReference type="Proteomes" id="UP000620124">
    <property type="component" value="Unassembled WGS sequence"/>
</dbReference>
<evidence type="ECO:0000256" key="1">
    <source>
        <dbReference type="SAM" id="MobiDB-lite"/>
    </source>
</evidence>
<gene>
    <name evidence="2" type="ORF">MVEN_00795200</name>
</gene>
<reference evidence="2" key="1">
    <citation type="submission" date="2020-05" db="EMBL/GenBank/DDBJ databases">
        <title>Mycena genomes resolve the evolution of fungal bioluminescence.</title>
        <authorList>
            <person name="Tsai I.J."/>
        </authorList>
    </citation>
    <scope>NUCLEOTIDE SEQUENCE</scope>
    <source>
        <strain evidence="2">CCC161011</strain>
    </source>
</reference>
<evidence type="ECO:0000313" key="3">
    <source>
        <dbReference type="Proteomes" id="UP000620124"/>
    </source>
</evidence>
<sequence>MPLRQRLRKFLRKAHLKTGPKANPVNAGTDSLAHTASGWTSSNLSSDSITLRSASRPPSSTGTNLSSSSDARRHDNPGDHSAHMDHNSTSEVDRTGEIAQFLIQTSFTDVGCEASSSFNTSKTTEPESDGPAPTTPGSPAIDSDGNIINRTINHVSILNVAGNRNENHFYSAPPVDATLPVPLPEDFRKHIESSPRLRSILGVSIVFHDPSSVLQISRVLKLHWTDVSAALKPILNYLDGLDSDTISYNSDIKLRQPLRDSLLRKVGTVWLDAAKYHALVAEWCLVGESRDARDIIYAGDFWDHHVCNASASTELYDTLKRSRLPLDPVSRPKLPAVIYWIEENGGTGAPGTATDLVLAYREHVRRPQQQVRVMGGMLSLSF</sequence>
<comment type="caution">
    <text evidence="2">The sequence shown here is derived from an EMBL/GenBank/DDBJ whole genome shotgun (WGS) entry which is preliminary data.</text>
</comment>
<feature type="compositionally biased region" description="Low complexity" evidence="1">
    <location>
        <begin position="59"/>
        <end position="69"/>
    </location>
</feature>
<dbReference type="EMBL" id="JACAZI010000005">
    <property type="protein sequence ID" value="KAF7360635.1"/>
    <property type="molecule type" value="Genomic_DNA"/>
</dbReference>
<feature type="region of interest" description="Disordered" evidence="1">
    <location>
        <begin position="113"/>
        <end position="146"/>
    </location>
</feature>
<dbReference type="AlphaFoldDB" id="A0A8H6YMJ8"/>
<protein>
    <submittedName>
        <fullName evidence="2">Uncharacterized protein</fullName>
    </submittedName>
</protein>
<feature type="region of interest" description="Disordered" evidence="1">
    <location>
        <begin position="15"/>
        <end position="89"/>
    </location>
</feature>
<organism evidence="2 3">
    <name type="scientific">Mycena venus</name>
    <dbReference type="NCBI Taxonomy" id="2733690"/>
    <lineage>
        <taxon>Eukaryota</taxon>
        <taxon>Fungi</taxon>
        <taxon>Dikarya</taxon>
        <taxon>Basidiomycota</taxon>
        <taxon>Agaricomycotina</taxon>
        <taxon>Agaricomycetes</taxon>
        <taxon>Agaricomycetidae</taxon>
        <taxon>Agaricales</taxon>
        <taxon>Marasmiineae</taxon>
        <taxon>Mycenaceae</taxon>
        <taxon>Mycena</taxon>
    </lineage>
</organism>
<proteinExistence type="predicted"/>
<keyword evidence="3" id="KW-1185">Reference proteome</keyword>
<feature type="compositionally biased region" description="Basic and acidic residues" evidence="1">
    <location>
        <begin position="70"/>
        <end position="89"/>
    </location>
</feature>
<feature type="compositionally biased region" description="Polar residues" evidence="1">
    <location>
        <begin position="113"/>
        <end position="123"/>
    </location>
</feature>
<feature type="compositionally biased region" description="Polar residues" evidence="1">
    <location>
        <begin position="26"/>
        <end position="58"/>
    </location>
</feature>
<accession>A0A8H6YMJ8</accession>
<evidence type="ECO:0000313" key="2">
    <source>
        <dbReference type="EMBL" id="KAF7360635.1"/>
    </source>
</evidence>
<dbReference type="OrthoDB" id="3034835at2759"/>
<name>A0A8H6YMJ8_9AGAR</name>